<dbReference type="WormBase" id="Y97E10AR.4">
    <property type="protein sequence ID" value="CE52424"/>
    <property type="gene ID" value="WBGene00022399"/>
</dbReference>
<name>Q9N2U7_CAEEL</name>
<dbReference type="Pfam" id="PF04435">
    <property type="entry name" value="SPK"/>
    <property type="match status" value="3"/>
</dbReference>
<evidence type="ECO:0000313" key="3">
    <source>
        <dbReference type="EMBL" id="CCD71181.2"/>
    </source>
</evidence>
<keyword evidence="4" id="KW-1185">Reference proteome</keyword>
<dbReference type="AlphaFoldDB" id="Q9N2U7"/>
<dbReference type="UCSC" id="Y97E10AR.4">
    <property type="organism name" value="c. elegans"/>
</dbReference>
<dbReference type="InterPro" id="IPR006570">
    <property type="entry name" value="SPK_dom"/>
</dbReference>
<evidence type="ECO:0000259" key="2">
    <source>
        <dbReference type="SMART" id="SM00583"/>
    </source>
</evidence>
<evidence type="ECO:0000313" key="4">
    <source>
        <dbReference type="Proteomes" id="UP000001940"/>
    </source>
</evidence>
<protein>
    <submittedName>
        <fullName evidence="3">SPK domain-containing protein</fullName>
    </submittedName>
</protein>
<feature type="domain" description="SPK" evidence="2">
    <location>
        <begin position="165"/>
        <end position="283"/>
    </location>
</feature>
<feature type="region of interest" description="Disordered" evidence="1">
    <location>
        <begin position="433"/>
        <end position="465"/>
    </location>
</feature>
<dbReference type="Proteomes" id="UP000001940">
    <property type="component" value="Chromosome V"/>
</dbReference>
<organism evidence="3 4">
    <name type="scientific">Caenorhabditis elegans</name>
    <dbReference type="NCBI Taxonomy" id="6239"/>
    <lineage>
        <taxon>Eukaryota</taxon>
        <taxon>Metazoa</taxon>
        <taxon>Ecdysozoa</taxon>
        <taxon>Nematoda</taxon>
        <taxon>Chromadorea</taxon>
        <taxon>Rhabditida</taxon>
        <taxon>Rhabditina</taxon>
        <taxon>Rhabditomorpha</taxon>
        <taxon>Rhabditoidea</taxon>
        <taxon>Rhabditidae</taxon>
        <taxon>Peloderinae</taxon>
        <taxon>Caenorhabditis</taxon>
    </lineage>
</organism>
<dbReference type="EMBL" id="BX284605">
    <property type="protein sequence ID" value="CCD71181.2"/>
    <property type="molecule type" value="Genomic_DNA"/>
</dbReference>
<dbReference type="PANTHER" id="PTHR23362">
    <property type="entry name" value="L-PLASTIN-RELATED"/>
    <property type="match status" value="1"/>
</dbReference>
<dbReference type="PaxDb" id="6239-Y97E10AR.4"/>
<dbReference type="InParanoid" id="Q9N2U7"/>
<dbReference type="HOGENOM" id="CLU_498050_0_0_1"/>
<dbReference type="PhylomeDB" id="Q9N2U7"/>
<reference evidence="3 4" key="1">
    <citation type="journal article" date="1998" name="Science">
        <title>Genome sequence of the nematode C. elegans: a platform for investigating biology.</title>
        <authorList>
            <consortium name="The C. elegans sequencing consortium"/>
            <person name="Sulson J.E."/>
            <person name="Waterston R."/>
        </authorList>
    </citation>
    <scope>NUCLEOTIDE SEQUENCE [LARGE SCALE GENOMIC DNA]</scope>
    <source>
        <strain evidence="3 4">Bristol N2</strain>
    </source>
</reference>
<feature type="compositionally biased region" description="Acidic residues" evidence="1">
    <location>
        <begin position="433"/>
        <end position="446"/>
    </location>
</feature>
<proteinExistence type="predicted"/>
<evidence type="ECO:0000256" key="1">
    <source>
        <dbReference type="SAM" id="MobiDB-lite"/>
    </source>
</evidence>
<dbReference type="SMR" id="Q9N2U7"/>
<gene>
    <name evidence="3" type="ORF">CELE_Y97E10AR.4</name>
    <name evidence="3 5" type="ORF">Y97E10AR.4</name>
</gene>
<dbReference type="FunCoup" id="Q9N2U7">
    <property type="interactions" value="1274"/>
</dbReference>
<dbReference type="eggNOG" id="ENOG502TGE1">
    <property type="taxonomic scope" value="Eukaryota"/>
</dbReference>
<dbReference type="Bgee" id="WBGene00022399">
    <property type="expression patterns" value="Expressed in germ line (C elegans) and 4 other cell types or tissues"/>
</dbReference>
<dbReference type="OrthoDB" id="5827265at2759"/>
<sequence>MPFTEEGQVLSLGPRGHADYTETELTISPISWIEEDAIWTFLYNKIHDESANIDKKNVDPDSNALWEDFRTKTGSVRQVRRLRSHYFNEMVRSLHSACLSCETKLKLYFALGIPVEEGFLRDLQEEGDVKVDQMNRIEYFAQYNGILCLQHKSRKNMDHNYCSEEDSEMWDFLNEKIHDPQTGEVIHPHDMPCLYLLWKDYRKKVSSPKRIETIYKHYCEKMYLNLHKSDLDPSSKAKIAFSLGIPVYDTLWKILSVIADVKLDGKRRLVDYHEWDSGLKFSIEKRREKDDTSNRNSRVLRKPFTEKEEYAMYEYVYHKLHNPQTKRIQRNNSALTDALFWKNLCEKSDVKRNERTYLRRFRDLMLPVLYLAKIPKLMKMALHFGLEQPVHKNFLQELKQDAIVELDNSGCIVAYRERKKRLYSEAFDDKDEQEVIDLDDDDDEPDPNIQQPDDHTESTSKECASVNVKYEDNDVKLSLVSNGDDNSDVKEIEDLVEDLILKIPRRNGAIMTESR</sequence>
<accession>Q9N2U7</accession>
<dbReference type="AGR" id="WB:WBGene00022399"/>
<dbReference type="STRING" id="6239.Y97E10AR.4.1"/>
<feature type="domain" description="SPK" evidence="2">
    <location>
        <begin position="38"/>
        <end position="151"/>
    </location>
</feature>
<dbReference type="SMART" id="SM00583">
    <property type="entry name" value="SPK"/>
    <property type="match status" value="2"/>
</dbReference>
<dbReference type="InterPro" id="IPR053315">
    <property type="entry name" value="Peptidase_C14A"/>
</dbReference>
<evidence type="ECO:0000313" key="5">
    <source>
        <dbReference type="WormBase" id="Y97E10AR.4"/>
    </source>
</evidence>
<dbReference type="PANTHER" id="PTHR23362:SF9">
    <property type="entry name" value="SPK DOMAIN-CONTAINING PROTEIN"/>
    <property type="match status" value="1"/>
</dbReference>